<dbReference type="InterPro" id="IPR046470">
    <property type="entry name" value="SAM_HAT_C"/>
</dbReference>
<dbReference type="AlphaFoldDB" id="A0A4P2VDC3"/>
<dbReference type="KEGG" id="ccai:NAS2_1237"/>
<organism evidence="5 6">
    <name type="scientific">Conexivisphaera calida</name>
    <dbReference type="NCBI Taxonomy" id="1874277"/>
    <lineage>
        <taxon>Archaea</taxon>
        <taxon>Nitrososphaerota</taxon>
        <taxon>Conexivisphaeria</taxon>
        <taxon>Conexivisphaerales</taxon>
        <taxon>Conexivisphaeraceae</taxon>
        <taxon>Conexivisphaera</taxon>
    </lineage>
</organism>
<dbReference type="PANTHER" id="PTHR35092:SF1">
    <property type="entry name" value="CHLORINASE MJ1651"/>
    <property type="match status" value="1"/>
</dbReference>
<dbReference type="InterPro" id="IPR023227">
    <property type="entry name" value="SAM_OH_AdoTrfase_C_sf"/>
</dbReference>
<feature type="domain" description="S-adenosyl-l-methionine hydroxide adenosyltransferase C-terminal" evidence="4">
    <location>
        <begin position="170"/>
        <end position="257"/>
    </location>
</feature>
<dbReference type="SUPFAM" id="SSF102522">
    <property type="entry name" value="Bacterial fluorinating enzyme, N-terminal domain"/>
    <property type="match status" value="1"/>
</dbReference>
<dbReference type="Pfam" id="PF01887">
    <property type="entry name" value="SAM_HAT_N"/>
    <property type="match status" value="1"/>
</dbReference>
<evidence type="ECO:0000313" key="6">
    <source>
        <dbReference type="Proteomes" id="UP000509448"/>
    </source>
</evidence>
<reference evidence="5 6" key="1">
    <citation type="journal article" date="2019" name="ISME J.">
        <title>Isolation and characterization of a thermophilic sulfur- and iron-reducing thaumarchaeote from a terrestrial acidic hot spring.</title>
        <authorList>
            <person name="Kato S."/>
            <person name="Itoh T."/>
            <person name="Yuki M."/>
            <person name="Nagamori M."/>
            <person name="Ohnishi M."/>
            <person name="Uematsu K."/>
            <person name="Suzuki K."/>
            <person name="Takashina T."/>
            <person name="Ohkuma M."/>
        </authorList>
    </citation>
    <scope>NUCLEOTIDE SEQUENCE [LARGE SCALE GENOMIC DNA]</scope>
    <source>
        <strain evidence="5 6">NAS-02</strain>
    </source>
</reference>
<evidence type="ECO:0000313" key="5">
    <source>
        <dbReference type="EMBL" id="BBE42626.1"/>
    </source>
</evidence>
<dbReference type="InterPro" id="IPR002747">
    <property type="entry name" value="SAM_OH_AdoTrfase"/>
</dbReference>
<dbReference type="PIRSF" id="PIRSF006779">
    <property type="entry name" value="UCP006779"/>
    <property type="match status" value="1"/>
</dbReference>
<evidence type="ECO:0000256" key="1">
    <source>
        <dbReference type="ARBA" id="ARBA00022691"/>
    </source>
</evidence>
<dbReference type="Pfam" id="PF20257">
    <property type="entry name" value="SAM_HAT_C"/>
    <property type="match status" value="1"/>
</dbReference>
<feature type="domain" description="S-adenosyl-l-methionine hydroxide adenosyltransferase N-terminal" evidence="3">
    <location>
        <begin position="2"/>
        <end position="146"/>
    </location>
</feature>
<accession>A0A4P2VDC3</accession>
<name>A0A4P2VDC3_9ARCH</name>
<dbReference type="SUPFAM" id="SSF101852">
    <property type="entry name" value="Bacterial fluorinating enzyme, C-terminal domain"/>
    <property type="match status" value="1"/>
</dbReference>
<evidence type="ECO:0008006" key="7">
    <source>
        <dbReference type="Google" id="ProtNLM"/>
    </source>
</evidence>
<proteinExistence type="inferred from homology"/>
<evidence type="ECO:0000259" key="4">
    <source>
        <dbReference type="Pfam" id="PF20257"/>
    </source>
</evidence>
<dbReference type="Proteomes" id="UP000509448">
    <property type="component" value="Chromosome"/>
</dbReference>
<gene>
    <name evidence="5" type="ORF">NAS2_1237</name>
</gene>
<dbReference type="InterPro" id="IPR023228">
    <property type="entry name" value="SAM_OH_AdoTrfase_N_sf"/>
</dbReference>
<dbReference type="EMBL" id="AP018732">
    <property type="protein sequence ID" value="BBE42626.1"/>
    <property type="molecule type" value="Genomic_DNA"/>
</dbReference>
<dbReference type="InterPro" id="IPR046469">
    <property type="entry name" value="SAM_HAT_N"/>
</dbReference>
<dbReference type="PANTHER" id="PTHR35092">
    <property type="entry name" value="CHLORINASE MJ1651"/>
    <property type="match status" value="1"/>
</dbReference>
<comment type="similarity">
    <text evidence="2">Belongs to the SAM hydrolase / SAM-dependent halogenase family.</text>
</comment>
<sequence>MIALLTDFGSSDYFVASMKGVILGLFPSAVIVDLTHEVPPFNVQRGAFILWKAYKWFPKGTVFVGVVDPGVGSSRKGLLVVGRNYYFVGPDNGLLSAAAREDGVELTVDLSVLAGGASVSSTFHGRDVFAPAAAMVARGDDPSSLGPPAEISVALEMGYASLEGELLRCRIVYVDRFGNAFTSLTHDPPWPLGRTLSVELGSGPGPARRVIGTYVRTYSDVEPGGVAVLMNSEGHLELAIRGGSFASTYSASEGTDVLISPL</sequence>
<keyword evidence="6" id="KW-1185">Reference proteome</keyword>
<dbReference type="Gene3D" id="3.40.50.10790">
    <property type="entry name" value="S-adenosyl-l-methionine hydroxide adenosyltransferase, N-terminal"/>
    <property type="match status" value="1"/>
</dbReference>
<evidence type="ECO:0000259" key="3">
    <source>
        <dbReference type="Pfam" id="PF01887"/>
    </source>
</evidence>
<protein>
    <recommendedName>
        <fullName evidence="7">Adenosyl-chloride synthase</fullName>
    </recommendedName>
</protein>
<keyword evidence="1" id="KW-0949">S-adenosyl-L-methionine</keyword>
<dbReference type="Gene3D" id="2.40.30.90">
    <property type="entry name" value="Bacterial fluorinating enzyme like"/>
    <property type="match status" value="1"/>
</dbReference>
<evidence type="ECO:0000256" key="2">
    <source>
        <dbReference type="ARBA" id="ARBA00024035"/>
    </source>
</evidence>